<keyword evidence="1" id="KW-0732">Signal</keyword>
<proteinExistence type="predicted"/>
<evidence type="ECO:0000256" key="1">
    <source>
        <dbReference type="SAM" id="SignalP"/>
    </source>
</evidence>
<dbReference type="RefSeq" id="XP_016498364.1">
    <property type="nucleotide sequence ID" value="XM_016642878.1"/>
</dbReference>
<gene>
    <name evidence="2" type="primary">LOC107817103</name>
</gene>
<dbReference type="PaxDb" id="4097-A0A1S4CBN2"/>
<dbReference type="AlphaFoldDB" id="A0A1S4CBN2"/>
<accession>A0A1S4CBN2</accession>
<organism evidence="2">
    <name type="scientific">Nicotiana tabacum</name>
    <name type="common">Common tobacco</name>
    <dbReference type="NCBI Taxonomy" id="4097"/>
    <lineage>
        <taxon>Eukaryota</taxon>
        <taxon>Viridiplantae</taxon>
        <taxon>Streptophyta</taxon>
        <taxon>Embryophyta</taxon>
        <taxon>Tracheophyta</taxon>
        <taxon>Spermatophyta</taxon>
        <taxon>Magnoliopsida</taxon>
        <taxon>eudicotyledons</taxon>
        <taxon>Gunneridae</taxon>
        <taxon>Pentapetalae</taxon>
        <taxon>asterids</taxon>
        <taxon>lamiids</taxon>
        <taxon>Solanales</taxon>
        <taxon>Solanaceae</taxon>
        <taxon>Nicotianoideae</taxon>
        <taxon>Nicotianeae</taxon>
        <taxon>Nicotiana</taxon>
    </lineage>
</organism>
<protein>
    <submittedName>
        <fullName evidence="2">Uncharacterized protein</fullName>
    </submittedName>
</protein>
<feature type="signal peptide" evidence="1">
    <location>
        <begin position="1"/>
        <end position="21"/>
    </location>
</feature>
<dbReference type="KEGG" id="nta:107817103"/>
<name>A0A1S4CBN2_TOBAC</name>
<dbReference type="OrthoDB" id="1306239at2759"/>
<reference evidence="2" key="1">
    <citation type="submission" date="2025-08" db="UniProtKB">
        <authorList>
            <consortium name="RefSeq"/>
        </authorList>
    </citation>
    <scope>IDENTIFICATION</scope>
</reference>
<feature type="chain" id="PRO_5010212094" evidence="1">
    <location>
        <begin position="22"/>
        <end position="197"/>
    </location>
</feature>
<evidence type="ECO:0000313" key="2">
    <source>
        <dbReference type="RefSeq" id="XP_016498364.1"/>
    </source>
</evidence>
<sequence length="197" mass="22408">MGILEGLMGAMMRCMVALALGSETEEQTRVFRRGRSTWLPSRAGLPRPKIDYFLLRRCDKGLCTDCKVILSQNLMTQHRLSVMDLDIVLKRKKRVRCGRPKIGWGALIKDKAQELQDKLLVVGAWMSSGDASSIWSKMVDNIKEATREVLGVSKGYIGGHKGDWWWNEEVQRKVEAKKAAYLKLVESTDEGKKRNIR</sequence>